<dbReference type="Proteomes" id="UP000316095">
    <property type="component" value="Unassembled WGS sequence"/>
</dbReference>
<evidence type="ECO:0000256" key="1">
    <source>
        <dbReference type="SAM" id="MobiDB-lite"/>
    </source>
</evidence>
<evidence type="ECO:0000313" key="3">
    <source>
        <dbReference type="Proteomes" id="UP000316095"/>
    </source>
</evidence>
<feature type="compositionally biased region" description="Basic and acidic residues" evidence="1">
    <location>
        <begin position="56"/>
        <end position="71"/>
    </location>
</feature>
<gene>
    <name evidence="2" type="ORF">Pan54_04090</name>
</gene>
<dbReference type="AlphaFoldDB" id="A0A5C5X9R7"/>
<feature type="region of interest" description="Disordered" evidence="1">
    <location>
        <begin position="56"/>
        <end position="78"/>
    </location>
</feature>
<organism evidence="2 3">
    <name type="scientific">Rubinisphaera italica</name>
    <dbReference type="NCBI Taxonomy" id="2527969"/>
    <lineage>
        <taxon>Bacteria</taxon>
        <taxon>Pseudomonadati</taxon>
        <taxon>Planctomycetota</taxon>
        <taxon>Planctomycetia</taxon>
        <taxon>Planctomycetales</taxon>
        <taxon>Planctomycetaceae</taxon>
        <taxon>Rubinisphaera</taxon>
    </lineage>
</organism>
<dbReference type="EMBL" id="SJPG01000001">
    <property type="protein sequence ID" value="TWT59700.1"/>
    <property type="molecule type" value="Genomic_DNA"/>
</dbReference>
<proteinExistence type="predicted"/>
<dbReference type="RefSeq" id="WP_146501903.1">
    <property type="nucleotide sequence ID" value="NZ_SJPG01000001.1"/>
</dbReference>
<keyword evidence="3" id="KW-1185">Reference proteome</keyword>
<evidence type="ECO:0000313" key="2">
    <source>
        <dbReference type="EMBL" id="TWT59700.1"/>
    </source>
</evidence>
<reference evidence="2 3" key="1">
    <citation type="submission" date="2019-02" db="EMBL/GenBank/DDBJ databases">
        <title>Deep-cultivation of Planctomycetes and their phenomic and genomic characterization uncovers novel biology.</title>
        <authorList>
            <person name="Wiegand S."/>
            <person name="Jogler M."/>
            <person name="Boedeker C."/>
            <person name="Pinto D."/>
            <person name="Vollmers J."/>
            <person name="Rivas-Marin E."/>
            <person name="Kohn T."/>
            <person name="Peeters S.H."/>
            <person name="Heuer A."/>
            <person name="Rast P."/>
            <person name="Oberbeckmann S."/>
            <person name="Bunk B."/>
            <person name="Jeske O."/>
            <person name="Meyerdierks A."/>
            <person name="Storesund J.E."/>
            <person name="Kallscheuer N."/>
            <person name="Luecker S."/>
            <person name="Lage O.M."/>
            <person name="Pohl T."/>
            <person name="Merkel B.J."/>
            <person name="Hornburger P."/>
            <person name="Mueller R.-W."/>
            <person name="Bruemmer F."/>
            <person name="Labrenz M."/>
            <person name="Spormann A.M."/>
            <person name="Op Den Camp H."/>
            <person name="Overmann J."/>
            <person name="Amann R."/>
            <person name="Jetten M.S.M."/>
            <person name="Mascher T."/>
            <person name="Medema M.H."/>
            <person name="Devos D.P."/>
            <person name="Kaster A.-K."/>
            <person name="Ovreas L."/>
            <person name="Rohde M."/>
            <person name="Galperin M.Y."/>
            <person name="Jogler C."/>
        </authorList>
    </citation>
    <scope>NUCLEOTIDE SEQUENCE [LARGE SCALE GENOMIC DNA]</scope>
    <source>
        <strain evidence="2 3">Pan54</strain>
    </source>
</reference>
<sequence>MPLKSDRLERSLKLAENTRDLWQKDLESRSVKAEEFRRDPRWRSLNAACRDIQTRMDAAKDLTERGQRETPAEESDQE</sequence>
<accession>A0A5C5X9R7</accession>
<dbReference type="OrthoDB" id="10719at126"/>
<protein>
    <submittedName>
        <fullName evidence="2">Uncharacterized protein</fullName>
    </submittedName>
</protein>
<comment type="caution">
    <text evidence="2">The sequence shown here is derived from an EMBL/GenBank/DDBJ whole genome shotgun (WGS) entry which is preliminary data.</text>
</comment>
<name>A0A5C5X9R7_9PLAN</name>